<dbReference type="EMBL" id="JH793533">
    <property type="protein sequence ID" value="ELQ33938.1"/>
    <property type="molecule type" value="Genomic_DNA"/>
</dbReference>
<dbReference type="Proteomes" id="UP000011086">
    <property type="component" value="Unassembled WGS sequence"/>
</dbReference>
<accession>A0AA97PGQ5</accession>
<dbReference type="AlphaFoldDB" id="A0AA97PGQ5"/>
<reference evidence="2" key="1">
    <citation type="journal article" date="2012" name="PLoS Genet.">
        <title>Comparative analysis of the genomes of two field isolates of the rice blast fungus Magnaporthe oryzae.</title>
        <authorList>
            <person name="Xue M."/>
            <person name="Yang J."/>
            <person name="Li Z."/>
            <person name="Hu S."/>
            <person name="Yao N."/>
            <person name="Dean R.A."/>
            <person name="Zhao W."/>
            <person name="Shen M."/>
            <person name="Zhang H."/>
            <person name="Li C."/>
            <person name="Liu L."/>
            <person name="Cao L."/>
            <person name="Xu X."/>
            <person name="Xing Y."/>
            <person name="Hsiang T."/>
            <person name="Zhang Z."/>
            <person name="Xu J.R."/>
            <person name="Peng Y.L."/>
        </authorList>
    </citation>
    <scope>NUCLEOTIDE SEQUENCE</scope>
    <source>
        <strain evidence="2">Y34</strain>
    </source>
</reference>
<protein>
    <recommendedName>
        <fullName evidence="1">PD-(D/E)XK nuclease-like domain-containing protein</fullName>
    </recommendedName>
</protein>
<gene>
    <name evidence="2" type="ORF">OOU_Y34scaffold00841g8</name>
</gene>
<evidence type="ECO:0000259" key="1">
    <source>
        <dbReference type="Pfam" id="PF20516"/>
    </source>
</evidence>
<sequence>MGVWTAAWHVRMHKFIPPGHGKHFVTLPVLLVAHYNWSLFFACDRGERIDMVPFGPICGTWKLSEIYKLLANLRALVDWVDECFREWMSHGSSLKPELHN</sequence>
<proteinExistence type="predicted"/>
<feature type="domain" description="PD-(D/E)XK nuclease-like" evidence="1">
    <location>
        <begin position="1"/>
        <end position="85"/>
    </location>
</feature>
<dbReference type="InterPro" id="IPR046797">
    <property type="entry name" value="PDDEXK_12"/>
</dbReference>
<evidence type="ECO:0000313" key="2">
    <source>
        <dbReference type="EMBL" id="ELQ33938.1"/>
    </source>
</evidence>
<name>A0AA97PGQ5_PYRO3</name>
<dbReference type="Pfam" id="PF20516">
    <property type="entry name" value="PDDEXK_12"/>
    <property type="match status" value="1"/>
</dbReference>
<organism evidence="2">
    <name type="scientific">Pyricularia oryzae (strain Y34)</name>
    <name type="common">Rice blast fungus</name>
    <name type="synonym">Magnaporthe oryzae</name>
    <dbReference type="NCBI Taxonomy" id="1143189"/>
    <lineage>
        <taxon>Eukaryota</taxon>
        <taxon>Fungi</taxon>
        <taxon>Dikarya</taxon>
        <taxon>Ascomycota</taxon>
        <taxon>Pezizomycotina</taxon>
        <taxon>Sordariomycetes</taxon>
        <taxon>Sordariomycetidae</taxon>
        <taxon>Magnaporthales</taxon>
        <taxon>Pyriculariaceae</taxon>
        <taxon>Pyricularia</taxon>
    </lineage>
</organism>